<comment type="caution">
    <text evidence="1">The sequence shown here is derived from an EMBL/GenBank/DDBJ whole genome shotgun (WGS) entry which is preliminary data.</text>
</comment>
<proteinExistence type="predicted"/>
<dbReference type="HOGENOM" id="CLU_3414904_0_0_6"/>
<evidence type="ECO:0000313" key="2">
    <source>
        <dbReference type="Proteomes" id="UP000001603"/>
    </source>
</evidence>
<sequence length="27" mass="3076">MKKISANLFLLLLLRDPLHETLQLIAA</sequence>
<accession>Q1ZKF1</accession>
<dbReference type="AlphaFoldDB" id="Q1ZKF1"/>
<dbReference type="EMBL" id="AAOJ01000016">
    <property type="protein sequence ID" value="EAS62658.1"/>
    <property type="molecule type" value="Genomic_DNA"/>
</dbReference>
<protein>
    <submittedName>
        <fullName evidence="1">Uncharacterized protein</fullName>
    </submittedName>
</protein>
<gene>
    <name evidence="1" type="ORF">VAS14_18714</name>
</gene>
<name>Q1ZKF1_PHOAS</name>
<dbReference type="Proteomes" id="UP000001603">
    <property type="component" value="Unassembled WGS sequence"/>
</dbReference>
<evidence type="ECO:0000313" key="1">
    <source>
        <dbReference type="EMBL" id="EAS62658.1"/>
    </source>
</evidence>
<organism evidence="1 2">
    <name type="scientific">Photobacterium angustum (strain S14 / CCUG 15956)</name>
    <name type="common">Vibrio sp. (strain S14 / CCUG 15956)</name>
    <dbReference type="NCBI Taxonomy" id="314292"/>
    <lineage>
        <taxon>Bacteria</taxon>
        <taxon>Pseudomonadati</taxon>
        <taxon>Pseudomonadota</taxon>
        <taxon>Gammaproteobacteria</taxon>
        <taxon>Vibrionales</taxon>
        <taxon>Vibrionaceae</taxon>
        <taxon>Photobacterium</taxon>
    </lineage>
</organism>
<reference evidence="1 2" key="1">
    <citation type="journal article" date="2009" name="Proc. Natl. Acad. Sci. U.S.A.">
        <title>The genomic basis of trophic strategy in marine bacteria.</title>
        <authorList>
            <person name="Lauro F.M."/>
            <person name="McDougald D."/>
            <person name="Thomas T."/>
            <person name="Williams T.J."/>
            <person name="Egan S."/>
            <person name="Rice S."/>
            <person name="DeMaere M.Z."/>
            <person name="Ting L."/>
            <person name="Ertan H."/>
            <person name="Johnson J."/>
            <person name="Ferriera S."/>
            <person name="Lapidus A."/>
            <person name="Anderson I."/>
            <person name="Kyrpides N."/>
            <person name="Munk A.C."/>
            <person name="Detter C."/>
            <person name="Han C.S."/>
            <person name="Brown M.V."/>
            <person name="Robb F.T."/>
            <person name="Kjelleberg S."/>
            <person name="Cavicchioli R."/>
        </authorList>
    </citation>
    <scope>NUCLEOTIDE SEQUENCE [LARGE SCALE GENOMIC DNA]</scope>
    <source>
        <strain evidence="1 2">S14</strain>
    </source>
</reference>